<dbReference type="SMART" id="SM00407">
    <property type="entry name" value="IGc1"/>
    <property type="match status" value="1"/>
</dbReference>
<keyword evidence="3" id="KW-1133">Transmembrane helix</keyword>
<feature type="signal peptide" evidence="4">
    <location>
        <begin position="1"/>
        <end position="20"/>
    </location>
</feature>
<dbReference type="SMART" id="SM00406">
    <property type="entry name" value="IGv"/>
    <property type="match status" value="3"/>
</dbReference>
<dbReference type="InterPro" id="IPR050413">
    <property type="entry name" value="TCR_beta_variable"/>
</dbReference>
<evidence type="ECO:0000256" key="2">
    <source>
        <dbReference type="ARBA" id="ARBA00022859"/>
    </source>
</evidence>
<evidence type="ECO:0000313" key="6">
    <source>
        <dbReference type="EMBL" id="KAJ3612875.1"/>
    </source>
</evidence>
<sequence>MKDTNMSSVLFVLLATAISSQPGVSSSVVEVTQTGSVVTSEATSVTLSCSHGDTEVFYLLWYRYKRFGDPLVPIGYIFTQIPNLEAEFKHRFSVEGNGKSHCHLTIANVSSDDSGVYYCGAVRHGGAKCALPLEVQCVTFQMSGPQIVPDKQAVVMNCSHDDSSLYVMLWYLQRRGVGGSLPLVLLGSNYAAGTSNYQEGFEERFEIQMTDRLRGALVLREAAVADTAVYFCAASEHSDQRPRSNLLSLICYNYIASDPTYEAEFKGRFEMRRENVTRGTLVRLRAEANDSGEYFCAGSTRHINTMLVTVLPLFNVFLLGLAAVPAPIQSGELMFHPGVNVTLHCSLASDMSSHTMLWYRQHVYGEPVQFIVNEYDRRQGRFQATLETEQNRFLLEIAELQPDDSGTYYCAAYHKPDHGIQTPRVEVLRPSAKECRDRKERKRKKTLVCVASGFYPDHVTVSWHVDGKPVTDGVATDHRALRKGKYYQITSRLRVAAERWQTAGTKFNCTVSFFDGKKTTNYSDAAKLSYGIFIVKNIVYGIFITILAWKLGLNRSHATVRL</sequence>
<evidence type="ECO:0000256" key="1">
    <source>
        <dbReference type="ARBA" id="ARBA00022729"/>
    </source>
</evidence>
<dbReference type="EMBL" id="JANIIK010000035">
    <property type="protein sequence ID" value="KAJ3612875.1"/>
    <property type="molecule type" value="Genomic_DNA"/>
</dbReference>
<keyword evidence="2" id="KW-0391">Immunity</keyword>
<feature type="transmembrane region" description="Helical" evidence="3">
    <location>
        <begin position="528"/>
        <end position="549"/>
    </location>
</feature>
<keyword evidence="7" id="KW-1185">Reference proteome</keyword>
<evidence type="ECO:0000259" key="5">
    <source>
        <dbReference type="PROSITE" id="PS50835"/>
    </source>
</evidence>
<dbReference type="OrthoDB" id="9049585at2759"/>
<dbReference type="InterPro" id="IPR003597">
    <property type="entry name" value="Ig_C1-set"/>
</dbReference>
<feature type="domain" description="Ig-like" evidence="5">
    <location>
        <begin position="312"/>
        <end position="421"/>
    </location>
</feature>
<dbReference type="GO" id="GO:0007166">
    <property type="term" value="P:cell surface receptor signaling pathway"/>
    <property type="evidence" value="ECO:0007669"/>
    <property type="project" value="TreeGrafter"/>
</dbReference>
<feature type="domain" description="Ig-like" evidence="5">
    <location>
        <begin position="423"/>
        <end position="529"/>
    </location>
</feature>
<dbReference type="AlphaFoldDB" id="A0A9Q0EW66"/>
<reference evidence="6" key="1">
    <citation type="submission" date="2022-07" db="EMBL/GenBank/DDBJ databases">
        <title>Chromosome-level genome of Muraenolepis orangiensis.</title>
        <authorList>
            <person name="Kim J."/>
        </authorList>
    </citation>
    <scope>NUCLEOTIDE SEQUENCE</scope>
    <source>
        <strain evidence="6">KU_S4_2022</strain>
        <tissue evidence="6">Muscle</tissue>
    </source>
</reference>
<dbReference type="InterPro" id="IPR013106">
    <property type="entry name" value="Ig_V-set"/>
</dbReference>
<name>A0A9Q0EW66_9TELE</name>
<evidence type="ECO:0000256" key="3">
    <source>
        <dbReference type="SAM" id="Phobius"/>
    </source>
</evidence>
<dbReference type="PANTHER" id="PTHR23268">
    <property type="entry name" value="T-CELL RECEPTOR BETA CHAIN"/>
    <property type="match status" value="1"/>
</dbReference>
<dbReference type="Pfam" id="PF07686">
    <property type="entry name" value="V-set"/>
    <property type="match status" value="3"/>
</dbReference>
<dbReference type="InterPro" id="IPR007110">
    <property type="entry name" value="Ig-like_dom"/>
</dbReference>
<dbReference type="SMART" id="SM00408">
    <property type="entry name" value="IGc2"/>
    <property type="match status" value="2"/>
</dbReference>
<dbReference type="Pfam" id="PF07654">
    <property type="entry name" value="C1-set"/>
    <property type="match status" value="1"/>
</dbReference>
<dbReference type="InterPro" id="IPR036179">
    <property type="entry name" value="Ig-like_dom_sf"/>
</dbReference>
<comment type="caution">
    <text evidence="6">The sequence shown here is derived from an EMBL/GenBank/DDBJ whole genome shotgun (WGS) entry which is preliminary data.</text>
</comment>
<dbReference type="SUPFAM" id="SSF48726">
    <property type="entry name" value="Immunoglobulin"/>
    <property type="match status" value="5"/>
</dbReference>
<dbReference type="InterPro" id="IPR013783">
    <property type="entry name" value="Ig-like_fold"/>
</dbReference>
<dbReference type="GO" id="GO:0002376">
    <property type="term" value="P:immune system process"/>
    <property type="evidence" value="ECO:0007669"/>
    <property type="project" value="UniProtKB-KW"/>
</dbReference>
<evidence type="ECO:0000256" key="4">
    <source>
        <dbReference type="SAM" id="SignalP"/>
    </source>
</evidence>
<keyword evidence="1 4" id="KW-0732">Signal</keyword>
<evidence type="ECO:0000313" key="7">
    <source>
        <dbReference type="Proteomes" id="UP001148018"/>
    </source>
</evidence>
<dbReference type="PROSITE" id="PS50835">
    <property type="entry name" value="IG_LIKE"/>
    <property type="match status" value="3"/>
</dbReference>
<dbReference type="InterPro" id="IPR003598">
    <property type="entry name" value="Ig_sub2"/>
</dbReference>
<dbReference type="SMART" id="SM00409">
    <property type="entry name" value="IG"/>
    <property type="match status" value="3"/>
</dbReference>
<feature type="domain" description="Ig-like" evidence="5">
    <location>
        <begin position="22"/>
        <end position="119"/>
    </location>
</feature>
<gene>
    <name evidence="6" type="ORF">NHX12_019132</name>
</gene>
<dbReference type="GO" id="GO:0005886">
    <property type="term" value="C:plasma membrane"/>
    <property type="evidence" value="ECO:0007669"/>
    <property type="project" value="TreeGrafter"/>
</dbReference>
<feature type="chain" id="PRO_5040317791" description="Ig-like domain-containing protein" evidence="4">
    <location>
        <begin position="21"/>
        <end position="562"/>
    </location>
</feature>
<dbReference type="CDD" id="cd00099">
    <property type="entry name" value="IgV"/>
    <property type="match status" value="2"/>
</dbReference>
<keyword evidence="3" id="KW-0812">Transmembrane</keyword>
<accession>A0A9Q0EW66</accession>
<keyword evidence="3" id="KW-0472">Membrane</keyword>
<dbReference type="PANTHER" id="PTHR23268:SF28">
    <property type="entry name" value="T CELL RECEPTOR BETA VARIABLE 19"/>
    <property type="match status" value="1"/>
</dbReference>
<organism evidence="6 7">
    <name type="scientific">Muraenolepis orangiensis</name>
    <name type="common">Patagonian moray cod</name>
    <dbReference type="NCBI Taxonomy" id="630683"/>
    <lineage>
        <taxon>Eukaryota</taxon>
        <taxon>Metazoa</taxon>
        <taxon>Chordata</taxon>
        <taxon>Craniata</taxon>
        <taxon>Vertebrata</taxon>
        <taxon>Euteleostomi</taxon>
        <taxon>Actinopterygii</taxon>
        <taxon>Neopterygii</taxon>
        <taxon>Teleostei</taxon>
        <taxon>Neoteleostei</taxon>
        <taxon>Acanthomorphata</taxon>
        <taxon>Zeiogadaria</taxon>
        <taxon>Gadariae</taxon>
        <taxon>Gadiformes</taxon>
        <taxon>Muraenolepidoidei</taxon>
        <taxon>Muraenolepididae</taxon>
        <taxon>Muraenolepis</taxon>
    </lineage>
</organism>
<dbReference type="Proteomes" id="UP001148018">
    <property type="component" value="Unassembled WGS sequence"/>
</dbReference>
<protein>
    <recommendedName>
        <fullName evidence="5">Ig-like domain-containing protein</fullName>
    </recommendedName>
</protein>
<dbReference type="Gene3D" id="2.60.40.10">
    <property type="entry name" value="Immunoglobulins"/>
    <property type="match status" value="5"/>
</dbReference>
<proteinExistence type="predicted"/>
<dbReference type="InterPro" id="IPR003599">
    <property type="entry name" value="Ig_sub"/>
</dbReference>